<dbReference type="AlphaFoldDB" id="Q7R9E8"/>
<reference evidence="2 3" key="1">
    <citation type="journal article" date="2002" name="Nature">
        <title>Genome sequence and comparative analysis of the model rodent malaria parasite Plasmodium yoelii yoelii.</title>
        <authorList>
            <person name="Carlton J.M."/>
            <person name="Angiuoli S.V."/>
            <person name="Suh B.B."/>
            <person name="Kooij T.W."/>
            <person name="Pertea M."/>
            <person name="Silva J.C."/>
            <person name="Ermolaeva M.D."/>
            <person name="Allen J.E."/>
            <person name="Selengut J.D."/>
            <person name="Koo H.L."/>
            <person name="Peterson J.D."/>
            <person name="Pop M."/>
            <person name="Kosack D.S."/>
            <person name="Shumway M.F."/>
            <person name="Bidwell S.L."/>
            <person name="Shallom S.J."/>
            <person name="van Aken S.E."/>
            <person name="Riedmuller S.B."/>
            <person name="Feldblyum T.V."/>
            <person name="Cho J.K."/>
            <person name="Quackenbush J."/>
            <person name="Sedegah M."/>
            <person name="Shoaibi A."/>
            <person name="Cummings L.M."/>
            <person name="Florens L."/>
            <person name="Yates J.R."/>
            <person name="Raine J.D."/>
            <person name="Sinden R.E."/>
            <person name="Harris M.A."/>
            <person name="Cunningham D.A."/>
            <person name="Preiser P.R."/>
            <person name="Bergman L.W."/>
            <person name="Vaidya A.B."/>
            <person name="van Lin L.H."/>
            <person name="Janse C.J."/>
            <person name="Waters A.P."/>
            <person name="Smith H.O."/>
            <person name="White O.R."/>
            <person name="Salzberg S.L."/>
            <person name="Venter J.C."/>
            <person name="Fraser C.M."/>
            <person name="Hoffman S.L."/>
            <person name="Gardner M.J."/>
            <person name="Carucci D.J."/>
        </authorList>
    </citation>
    <scope>NUCLEOTIDE SEQUENCE [LARGE SCALE GENOMIC DNA]</scope>
    <source>
        <strain evidence="2 3">17XNL</strain>
    </source>
</reference>
<evidence type="ECO:0000313" key="3">
    <source>
        <dbReference type="Proteomes" id="UP000008553"/>
    </source>
</evidence>
<dbReference type="PaxDb" id="73239-Q7R9E8"/>
<dbReference type="EMBL" id="AABL01002426">
    <property type="protein sequence ID" value="EAA19238.1"/>
    <property type="molecule type" value="Genomic_DNA"/>
</dbReference>
<name>Q7R9E8_PLAYO</name>
<protein>
    <submittedName>
        <fullName evidence="2">Uncharacterized protein</fullName>
    </submittedName>
</protein>
<accession>Q7R9E8</accession>
<organism evidence="2 3">
    <name type="scientific">Plasmodium yoelii yoelii</name>
    <dbReference type="NCBI Taxonomy" id="73239"/>
    <lineage>
        <taxon>Eukaryota</taxon>
        <taxon>Sar</taxon>
        <taxon>Alveolata</taxon>
        <taxon>Apicomplexa</taxon>
        <taxon>Aconoidasida</taxon>
        <taxon>Haemosporida</taxon>
        <taxon>Plasmodiidae</taxon>
        <taxon>Plasmodium</taxon>
        <taxon>Plasmodium (Vinckeia)</taxon>
    </lineage>
</organism>
<proteinExistence type="predicted"/>
<dbReference type="InParanoid" id="Q7R9E8"/>
<sequence>MAQNTNSPKRNSKPKSEPSV</sequence>
<feature type="region of interest" description="Disordered" evidence="1">
    <location>
        <begin position="1"/>
        <end position="20"/>
    </location>
</feature>
<gene>
    <name evidence="2" type="ORF">PY06914</name>
</gene>
<comment type="caution">
    <text evidence="2">The sequence shown here is derived from an EMBL/GenBank/DDBJ whole genome shotgun (WGS) entry which is preliminary data.</text>
</comment>
<evidence type="ECO:0000256" key="1">
    <source>
        <dbReference type="SAM" id="MobiDB-lite"/>
    </source>
</evidence>
<evidence type="ECO:0000313" key="2">
    <source>
        <dbReference type="EMBL" id="EAA19238.1"/>
    </source>
</evidence>
<dbReference type="Proteomes" id="UP000008553">
    <property type="component" value="Unassembled WGS sequence"/>
</dbReference>
<keyword evidence="3" id="KW-1185">Reference proteome</keyword>